<gene>
    <name evidence="2" type="ORF">BDN71DRAFT_1238254</name>
</gene>
<reference evidence="2" key="1">
    <citation type="submission" date="2020-11" db="EMBL/GenBank/DDBJ databases">
        <authorList>
            <consortium name="DOE Joint Genome Institute"/>
            <person name="Ahrendt S."/>
            <person name="Riley R."/>
            <person name="Andreopoulos W."/>
            <person name="Labutti K."/>
            <person name="Pangilinan J."/>
            <person name="Ruiz-Duenas F.J."/>
            <person name="Barrasa J.M."/>
            <person name="Sanchez-Garcia M."/>
            <person name="Camarero S."/>
            <person name="Miyauchi S."/>
            <person name="Serrano A."/>
            <person name="Linde D."/>
            <person name="Babiker R."/>
            <person name="Drula E."/>
            <person name="Ayuso-Fernandez I."/>
            <person name="Pacheco R."/>
            <person name="Padilla G."/>
            <person name="Ferreira P."/>
            <person name="Barriuso J."/>
            <person name="Kellner H."/>
            <person name="Castanera R."/>
            <person name="Alfaro M."/>
            <person name="Ramirez L."/>
            <person name="Pisabarro A.G."/>
            <person name="Kuo A."/>
            <person name="Tritt A."/>
            <person name="Lipzen A."/>
            <person name="He G."/>
            <person name="Yan M."/>
            <person name="Ng V."/>
            <person name="Cullen D."/>
            <person name="Martin F."/>
            <person name="Rosso M.-N."/>
            <person name="Henrissat B."/>
            <person name="Hibbett D."/>
            <person name="Martinez A.T."/>
            <person name="Grigoriev I.V."/>
        </authorList>
    </citation>
    <scope>NUCLEOTIDE SEQUENCE</scope>
    <source>
        <strain evidence="2">ATCC 90797</strain>
    </source>
</reference>
<organism evidence="2 3">
    <name type="scientific">Pleurotus eryngii</name>
    <name type="common">Boletus of the steppes</name>
    <dbReference type="NCBI Taxonomy" id="5323"/>
    <lineage>
        <taxon>Eukaryota</taxon>
        <taxon>Fungi</taxon>
        <taxon>Dikarya</taxon>
        <taxon>Basidiomycota</taxon>
        <taxon>Agaricomycotina</taxon>
        <taxon>Agaricomycetes</taxon>
        <taxon>Agaricomycetidae</taxon>
        <taxon>Agaricales</taxon>
        <taxon>Pleurotineae</taxon>
        <taxon>Pleurotaceae</taxon>
        <taxon>Pleurotus</taxon>
    </lineage>
</organism>
<dbReference type="EMBL" id="MU154607">
    <property type="protein sequence ID" value="KAF9492110.1"/>
    <property type="molecule type" value="Genomic_DNA"/>
</dbReference>
<keyword evidence="1" id="KW-0732">Signal</keyword>
<accession>A0A9P5ZR47</accession>
<feature type="signal peptide" evidence="1">
    <location>
        <begin position="1"/>
        <end position="25"/>
    </location>
</feature>
<comment type="caution">
    <text evidence="2">The sequence shown here is derived from an EMBL/GenBank/DDBJ whole genome shotgun (WGS) entry which is preliminary data.</text>
</comment>
<dbReference type="Proteomes" id="UP000807025">
    <property type="component" value="Unassembled WGS sequence"/>
</dbReference>
<evidence type="ECO:0000313" key="2">
    <source>
        <dbReference type="EMBL" id="KAF9492110.1"/>
    </source>
</evidence>
<evidence type="ECO:0000256" key="1">
    <source>
        <dbReference type="SAM" id="SignalP"/>
    </source>
</evidence>
<sequence>MPPTLVALTALGSACLLLRNGALQARYRGCRGSMLFTTTLCPFSTTWQKRPYTTQRTAILRSENMLMGAKPRSSSQMPAGTLQVHNYHRRTTFEYRKISLLEPSNRSHVVAAPWGNRDLISLIPTNGKNFELLFTVFLAQSCLLLNPTRGFVLDG</sequence>
<name>A0A9P5ZR47_PLEER</name>
<keyword evidence="3" id="KW-1185">Reference proteome</keyword>
<proteinExistence type="predicted"/>
<feature type="chain" id="PRO_5040214915" description="Secreted protein" evidence="1">
    <location>
        <begin position="26"/>
        <end position="155"/>
    </location>
</feature>
<evidence type="ECO:0000313" key="3">
    <source>
        <dbReference type="Proteomes" id="UP000807025"/>
    </source>
</evidence>
<evidence type="ECO:0008006" key="4">
    <source>
        <dbReference type="Google" id="ProtNLM"/>
    </source>
</evidence>
<protein>
    <recommendedName>
        <fullName evidence="4">Secreted protein</fullName>
    </recommendedName>
</protein>
<dbReference type="AlphaFoldDB" id="A0A9P5ZR47"/>